<evidence type="ECO:0000259" key="1">
    <source>
        <dbReference type="Pfam" id="PF15919"/>
    </source>
</evidence>
<dbReference type="PANTHER" id="PTHR34504">
    <property type="entry name" value="ANTITOXIN HICB"/>
    <property type="match status" value="1"/>
</dbReference>
<accession>A0A133LJE1</accession>
<organism evidence="3 5">
    <name type="scientific">Citrobacter freundii</name>
    <dbReference type="NCBI Taxonomy" id="546"/>
    <lineage>
        <taxon>Bacteria</taxon>
        <taxon>Pseudomonadati</taxon>
        <taxon>Pseudomonadota</taxon>
        <taxon>Gammaproteobacteria</taxon>
        <taxon>Enterobacterales</taxon>
        <taxon>Enterobacteriaceae</taxon>
        <taxon>Citrobacter</taxon>
        <taxon>Citrobacter freundii complex</taxon>
    </lineage>
</organism>
<dbReference type="Gene3D" id="3.30.160.250">
    <property type="match status" value="1"/>
</dbReference>
<dbReference type="Proteomes" id="UP000263627">
    <property type="component" value="Chromosome"/>
</dbReference>
<name>A0A133LJE1_CITFR</name>
<dbReference type="Proteomes" id="UP000789647">
    <property type="component" value="Chromosome"/>
</dbReference>
<dbReference type="EMBL" id="CP032184">
    <property type="protein sequence ID" value="AXZ48281.1"/>
    <property type="molecule type" value="Genomic_DNA"/>
</dbReference>
<evidence type="ECO:0000313" key="4">
    <source>
        <dbReference type="Proteomes" id="UP000263627"/>
    </source>
</evidence>
<dbReference type="Pfam" id="PF15919">
    <property type="entry name" value="HicB_lk_antitox"/>
    <property type="match status" value="1"/>
</dbReference>
<proteinExistence type="predicted"/>
<dbReference type="EMBL" id="OW995941">
    <property type="protein sequence ID" value="CAH6590690.1"/>
    <property type="molecule type" value="Genomic_DNA"/>
</dbReference>
<feature type="domain" description="HicB-like antitoxin of toxin-antitoxin system" evidence="1">
    <location>
        <begin position="10"/>
        <end position="72"/>
    </location>
</feature>
<dbReference type="InterPro" id="IPR035069">
    <property type="entry name" value="TTHA1013/TTHA0281-like"/>
</dbReference>
<dbReference type="CDD" id="cd00093">
    <property type="entry name" value="HTH_XRE"/>
    <property type="match status" value="1"/>
</dbReference>
<dbReference type="InterPro" id="IPR010982">
    <property type="entry name" value="Lambda_DNA-bd_dom_sf"/>
</dbReference>
<dbReference type="InterPro" id="IPR031807">
    <property type="entry name" value="HicB-like"/>
</dbReference>
<reference evidence="3" key="2">
    <citation type="submission" date="2022-05" db="EMBL/GenBank/DDBJ databases">
        <authorList>
            <person name="Alioto T."/>
            <person name="Alioto T."/>
            <person name="Gomez Garrido J."/>
        </authorList>
    </citation>
    <scope>NUCLEOTIDE SEQUENCE</scope>
    <source>
        <strain evidence="3">112</strain>
    </source>
</reference>
<dbReference type="AlphaFoldDB" id="A0A133LJE1"/>
<gene>
    <name evidence="3" type="ORF">AI2935V1_2522</name>
    <name evidence="2" type="ORF">AM363_15750</name>
</gene>
<dbReference type="PANTHER" id="PTHR34504:SF4">
    <property type="entry name" value="ANTITOXIN HICB"/>
    <property type="match status" value="1"/>
</dbReference>
<dbReference type="GO" id="GO:0003677">
    <property type="term" value="F:DNA binding"/>
    <property type="evidence" value="ECO:0007669"/>
    <property type="project" value="InterPro"/>
</dbReference>
<evidence type="ECO:0000313" key="2">
    <source>
        <dbReference type="EMBL" id="AXZ48281.1"/>
    </source>
</evidence>
<reference evidence="2 4" key="1">
    <citation type="submission" date="2018-09" db="EMBL/GenBank/DDBJ databases">
        <title>Whole genome sequencing of Citrobacter freundii AR_0116.</title>
        <authorList>
            <person name="Conlan S."/>
            <person name="Thomas P.J."/>
            <person name="Mullikin J."/>
            <person name="Frank K.M."/>
            <person name="Segre J.A."/>
        </authorList>
    </citation>
    <scope>NUCLEOTIDE SEQUENCE [LARGE SCALE GENOMIC DNA]</scope>
    <source>
        <strain evidence="2 4">AR_0116</strain>
    </source>
</reference>
<dbReference type="InterPro" id="IPR001387">
    <property type="entry name" value="Cro/C1-type_HTH"/>
</dbReference>
<evidence type="ECO:0000313" key="5">
    <source>
        <dbReference type="Proteomes" id="UP000789647"/>
    </source>
</evidence>
<dbReference type="SUPFAM" id="SSF47413">
    <property type="entry name" value="lambda repressor-like DNA-binding domains"/>
    <property type="match status" value="1"/>
</dbReference>
<evidence type="ECO:0000313" key="3">
    <source>
        <dbReference type="EMBL" id="CAH6590690.1"/>
    </source>
</evidence>
<sequence>MRDFENPMRYPVTLTPAVEGGFVVSFPDIPEALTQGNTRHDALQAAQAALITAFEFYFDDNEAIPLPSAVSAEDDYVEIPLSVASKVLLLNAFLESKITQQELANRIGRPKQEITRLFDLKHTTKIDAVQIAARALGKELALTML</sequence>
<dbReference type="InterPro" id="IPR051404">
    <property type="entry name" value="TA_system_antitoxin"/>
</dbReference>
<dbReference type="SUPFAM" id="SSF143100">
    <property type="entry name" value="TTHA1013/TTHA0281-like"/>
    <property type="match status" value="1"/>
</dbReference>
<protein>
    <submittedName>
        <fullName evidence="3">Antitoxin HicB</fullName>
    </submittedName>
    <submittedName>
        <fullName evidence="2">Type II toxin-antitoxin system HicB family antitoxin</fullName>
    </submittedName>
</protein>